<evidence type="ECO:0000313" key="2">
    <source>
        <dbReference type="EMBL" id="AFZ66101.1"/>
    </source>
</evidence>
<dbReference type="PATRIC" id="fig|937777.3.peg.510"/>
<name>K9ZX17_DEIPD</name>
<protein>
    <submittedName>
        <fullName evidence="2">Putative Zn peptidase</fullName>
    </submittedName>
</protein>
<organism evidence="2 3">
    <name type="scientific">Deinococcus peraridilitoris (strain DSM 19664 / LMG 22246 / CIP 109416 / KR-200)</name>
    <dbReference type="NCBI Taxonomy" id="937777"/>
    <lineage>
        <taxon>Bacteria</taxon>
        <taxon>Thermotogati</taxon>
        <taxon>Deinococcota</taxon>
        <taxon>Deinococci</taxon>
        <taxon>Deinococcales</taxon>
        <taxon>Deinococcaceae</taxon>
        <taxon>Deinococcus</taxon>
    </lineage>
</organism>
<feature type="domain" description="IrrE N-terminal-like" evidence="1">
    <location>
        <begin position="68"/>
        <end position="153"/>
    </location>
</feature>
<evidence type="ECO:0000313" key="3">
    <source>
        <dbReference type="Proteomes" id="UP000010467"/>
    </source>
</evidence>
<dbReference type="AlphaFoldDB" id="K9ZX17"/>
<evidence type="ECO:0000259" key="1">
    <source>
        <dbReference type="Pfam" id="PF06114"/>
    </source>
</evidence>
<dbReference type="OrthoDB" id="62181at2"/>
<dbReference type="Gene3D" id="1.10.10.2910">
    <property type="match status" value="1"/>
</dbReference>
<dbReference type="STRING" id="937777.Deipe_0505"/>
<dbReference type="HOGENOM" id="CLU_1292656_0_0_0"/>
<reference evidence="3" key="1">
    <citation type="submission" date="2012-03" db="EMBL/GenBank/DDBJ databases">
        <title>Complete sequence of chromosome of Deinococcus peraridilitoris DSM 19664.</title>
        <authorList>
            <person name="Lucas S."/>
            <person name="Copeland A."/>
            <person name="Lapidus A."/>
            <person name="Glavina del Rio T."/>
            <person name="Dalin E."/>
            <person name="Tice H."/>
            <person name="Bruce D."/>
            <person name="Goodwin L."/>
            <person name="Pitluck S."/>
            <person name="Peters L."/>
            <person name="Mikhailova N."/>
            <person name="Lu M."/>
            <person name="Kyrpides N."/>
            <person name="Mavromatis K."/>
            <person name="Ivanova N."/>
            <person name="Brettin T."/>
            <person name="Detter J.C."/>
            <person name="Han C."/>
            <person name="Larimer F."/>
            <person name="Land M."/>
            <person name="Hauser L."/>
            <person name="Markowitz V."/>
            <person name="Cheng J.-F."/>
            <person name="Hugenholtz P."/>
            <person name="Woyke T."/>
            <person name="Wu D."/>
            <person name="Pukall R."/>
            <person name="Steenblock K."/>
            <person name="Brambilla E."/>
            <person name="Klenk H.-P."/>
            <person name="Eisen J.A."/>
        </authorList>
    </citation>
    <scope>NUCLEOTIDE SEQUENCE [LARGE SCALE GENOMIC DNA]</scope>
    <source>
        <strain evidence="3">DSM 19664 / LMG 22246 / CIP 109416 / KR-200</strain>
    </source>
</reference>
<dbReference type="RefSeq" id="WP_015234411.1">
    <property type="nucleotide sequence ID" value="NC_019793.1"/>
</dbReference>
<keyword evidence="3" id="KW-1185">Reference proteome</keyword>
<proteinExistence type="predicted"/>
<dbReference type="KEGG" id="dpd:Deipe_0505"/>
<accession>K9ZX17</accession>
<dbReference type="InterPro" id="IPR010359">
    <property type="entry name" value="IrrE_HExxH"/>
</dbReference>
<sequence>MLELEATYLAHIQRTHAAYGYELDFRRLTNMMGVRVRIVDHEYSSATANPPAVINLCKEDVGVGDHGRFTRFHELAHILMQQCDVDAALTFYYGDSDQAEEHIERLCNIGARLLLMPAPMLREARVSYGNSAQAVEYLRRHGRVSRSTALRRLVLDDPHASCAGMVSSGRYVSDLVRLNFRTPFGLFDKLPEEFHLSDDQQSRRFRVEDVDVSSYRIPHTRTSISVLVAS</sequence>
<dbReference type="Pfam" id="PF06114">
    <property type="entry name" value="Peptidase_M78"/>
    <property type="match status" value="1"/>
</dbReference>
<gene>
    <name evidence="2" type="ordered locus">Deipe_0505</name>
</gene>
<dbReference type="Proteomes" id="UP000010467">
    <property type="component" value="Chromosome"/>
</dbReference>
<dbReference type="EMBL" id="CP003382">
    <property type="protein sequence ID" value="AFZ66101.1"/>
    <property type="molecule type" value="Genomic_DNA"/>
</dbReference>